<feature type="transmembrane region" description="Helical" evidence="7">
    <location>
        <begin position="315"/>
        <end position="334"/>
    </location>
</feature>
<protein>
    <submittedName>
        <fullName evidence="8">MFS transporter</fullName>
    </submittedName>
</protein>
<evidence type="ECO:0000313" key="9">
    <source>
        <dbReference type="Proteomes" id="UP001197114"/>
    </source>
</evidence>
<dbReference type="PANTHER" id="PTHR23517">
    <property type="entry name" value="RESISTANCE PROTEIN MDTM, PUTATIVE-RELATED-RELATED"/>
    <property type="match status" value="1"/>
</dbReference>
<evidence type="ECO:0000256" key="1">
    <source>
        <dbReference type="ARBA" id="ARBA00004651"/>
    </source>
</evidence>
<feature type="transmembrane region" description="Helical" evidence="7">
    <location>
        <begin position="59"/>
        <end position="77"/>
    </location>
</feature>
<keyword evidence="5 7" id="KW-1133">Transmembrane helix</keyword>
<keyword evidence="3" id="KW-1003">Cell membrane</keyword>
<proteinExistence type="predicted"/>
<gene>
    <name evidence="8" type="ORF">GKQ77_04890</name>
</gene>
<evidence type="ECO:0000256" key="6">
    <source>
        <dbReference type="ARBA" id="ARBA00023136"/>
    </source>
</evidence>
<sequence length="422" mass="44720">MQQRHAKRLIRQLRGLLPDAGAARRLCLLTAVQSAGSGVFLSSSVIFFSRYAGLSPTQVGLGLAVAGGVGFLATVPAGRLADRFSPRSLLALGYSALVPLFISYGFVRSFPAFVAAASLISVCETTGSPLRATLMYQLFREEGAVRVRAQVRSFFNLGYMLGAAVASIALTVGTSRAFYAVLLLNALAQACCVYIVLSLRVPAAAPRTSPPRKGMRGALSNVPFLVLTAVNGILELHYTIFTVGVPLWIVTHAHVPAGVNSVVIALDTVLVILLQVPLSRGPGTLVEGANQMRRGAWFMAIACPVYALSQSSSEVTAICFLLVGTVILVFGEIFQSAGSWTISFKLPPAGKQGEYQGVYALGRGVREFAGPALLTALIVPLAWCGWLVLMAIFLALSTLIGPLAEMAERHAFRAVAQPTPSR</sequence>
<feature type="transmembrane region" description="Helical" evidence="7">
    <location>
        <begin position="154"/>
        <end position="172"/>
    </location>
</feature>
<evidence type="ECO:0000256" key="4">
    <source>
        <dbReference type="ARBA" id="ARBA00022692"/>
    </source>
</evidence>
<feature type="transmembrane region" description="Helical" evidence="7">
    <location>
        <begin position="372"/>
        <end position="396"/>
    </location>
</feature>
<dbReference type="Proteomes" id="UP001197114">
    <property type="component" value="Unassembled WGS sequence"/>
</dbReference>
<keyword evidence="2" id="KW-0813">Transport</keyword>
<dbReference type="SUPFAM" id="SSF103473">
    <property type="entry name" value="MFS general substrate transporter"/>
    <property type="match status" value="1"/>
</dbReference>
<feature type="transmembrane region" description="Helical" evidence="7">
    <location>
        <begin position="222"/>
        <end position="249"/>
    </location>
</feature>
<keyword evidence="4 7" id="KW-0812">Transmembrane</keyword>
<keyword evidence="9" id="KW-1185">Reference proteome</keyword>
<keyword evidence="6 7" id="KW-0472">Membrane</keyword>
<evidence type="ECO:0000256" key="7">
    <source>
        <dbReference type="SAM" id="Phobius"/>
    </source>
</evidence>
<comment type="caution">
    <text evidence="8">The sequence shown here is derived from an EMBL/GenBank/DDBJ whole genome shotgun (WGS) entry which is preliminary data.</text>
</comment>
<dbReference type="Gene3D" id="1.20.1250.20">
    <property type="entry name" value="MFS general substrate transporter like domains"/>
    <property type="match status" value="1"/>
</dbReference>
<dbReference type="InterPro" id="IPR050171">
    <property type="entry name" value="MFS_Transporters"/>
</dbReference>
<dbReference type="InterPro" id="IPR036259">
    <property type="entry name" value="MFS_trans_sf"/>
</dbReference>
<feature type="transmembrane region" description="Helical" evidence="7">
    <location>
        <begin position="113"/>
        <end position="134"/>
    </location>
</feature>
<evidence type="ECO:0000256" key="2">
    <source>
        <dbReference type="ARBA" id="ARBA00022448"/>
    </source>
</evidence>
<evidence type="ECO:0000256" key="5">
    <source>
        <dbReference type="ARBA" id="ARBA00022989"/>
    </source>
</evidence>
<feature type="transmembrane region" description="Helical" evidence="7">
    <location>
        <begin position="178"/>
        <end position="201"/>
    </location>
</feature>
<evidence type="ECO:0000313" key="8">
    <source>
        <dbReference type="EMBL" id="MBW5420908.1"/>
    </source>
</evidence>
<reference evidence="8 9" key="1">
    <citation type="submission" date="2019-11" db="EMBL/GenBank/DDBJ databases">
        <authorList>
            <person name="Ay H."/>
        </authorList>
    </citation>
    <scope>NUCLEOTIDE SEQUENCE [LARGE SCALE GENOMIC DNA]</scope>
    <source>
        <strain evidence="8 9">BG9H</strain>
    </source>
</reference>
<dbReference type="RefSeq" id="WP_219687464.1">
    <property type="nucleotide sequence ID" value="NZ_WMBF01000024.1"/>
</dbReference>
<name>A0ABS6YHN0_9ACTN</name>
<accession>A0ABS6YHN0</accession>
<feature type="transmembrane region" description="Helical" evidence="7">
    <location>
        <begin position="255"/>
        <end position="274"/>
    </location>
</feature>
<organism evidence="8 9">
    <name type="scientific">Streptomyces anatolicus</name>
    <dbReference type="NCBI Taxonomy" id="2675858"/>
    <lineage>
        <taxon>Bacteria</taxon>
        <taxon>Bacillati</taxon>
        <taxon>Actinomycetota</taxon>
        <taxon>Actinomycetes</taxon>
        <taxon>Kitasatosporales</taxon>
        <taxon>Streptomycetaceae</taxon>
        <taxon>Streptomyces</taxon>
    </lineage>
</organism>
<feature type="transmembrane region" description="Helical" evidence="7">
    <location>
        <begin position="26"/>
        <end position="47"/>
    </location>
</feature>
<dbReference type="PANTHER" id="PTHR23517:SF2">
    <property type="entry name" value="MULTIDRUG RESISTANCE PROTEIN MDTH"/>
    <property type="match status" value="1"/>
</dbReference>
<dbReference type="Pfam" id="PF07690">
    <property type="entry name" value="MFS_1"/>
    <property type="match status" value="1"/>
</dbReference>
<dbReference type="EMBL" id="WMBF01000024">
    <property type="protein sequence ID" value="MBW5420908.1"/>
    <property type="molecule type" value="Genomic_DNA"/>
</dbReference>
<feature type="transmembrane region" description="Helical" evidence="7">
    <location>
        <begin position="89"/>
        <end position="107"/>
    </location>
</feature>
<comment type="subcellular location">
    <subcellularLocation>
        <location evidence="1">Cell membrane</location>
        <topology evidence="1">Multi-pass membrane protein</topology>
    </subcellularLocation>
</comment>
<dbReference type="InterPro" id="IPR011701">
    <property type="entry name" value="MFS"/>
</dbReference>
<evidence type="ECO:0000256" key="3">
    <source>
        <dbReference type="ARBA" id="ARBA00022475"/>
    </source>
</evidence>